<dbReference type="HOGENOM" id="CLU_2784504_0_0_6"/>
<name>R8Z173_9GAMM</name>
<organism evidence="2 3">
    <name type="scientific">Acinetobacter lactucae</name>
    <dbReference type="NCBI Taxonomy" id="1785128"/>
    <lineage>
        <taxon>Bacteria</taxon>
        <taxon>Pseudomonadati</taxon>
        <taxon>Pseudomonadota</taxon>
        <taxon>Gammaproteobacteria</taxon>
        <taxon>Moraxellales</taxon>
        <taxon>Moraxellaceae</taxon>
        <taxon>Acinetobacter</taxon>
        <taxon>Acinetobacter calcoaceticus/baumannii complex</taxon>
    </lineage>
</organism>
<dbReference type="InterPro" id="IPR007539">
    <property type="entry name" value="DUF551"/>
</dbReference>
<reference evidence="2 3" key="1">
    <citation type="submission" date="2013-02" db="EMBL/GenBank/DDBJ databases">
        <title>The Genome Sequence of Acinetobacter pittii ANC 4052.</title>
        <authorList>
            <consortium name="The Broad Institute Genome Sequencing Platform"/>
            <consortium name="The Broad Institute Genome Sequencing Center for Infectious Disease"/>
            <person name="Cerqueira G."/>
            <person name="Feldgarden M."/>
            <person name="Courvalin P."/>
            <person name="Perichon B."/>
            <person name="Grillot-Courvalin C."/>
            <person name="Clermont D."/>
            <person name="Rocha E."/>
            <person name="Yoon E.-J."/>
            <person name="Nemec A."/>
            <person name="Walker B."/>
            <person name="Young S.K."/>
            <person name="Zeng Q."/>
            <person name="Gargeya S."/>
            <person name="Fitzgerald M."/>
            <person name="Haas B."/>
            <person name="Abouelleil A."/>
            <person name="Alvarado L."/>
            <person name="Arachchi H.M."/>
            <person name="Berlin A.M."/>
            <person name="Chapman S.B."/>
            <person name="Dewar J."/>
            <person name="Goldberg J."/>
            <person name="Griggs A."/>
            <person name="Gujja S."/>
            <person name="Hansen M."/>
            <person name="Howarth C."/>
            <person name="Imamovic A."/>
            <person name="Larimer J."/>
            <person name="McCowan C."/>
            <person name="Murphy C."/>
            <person name="Neiman D."/>
            <person name="Pearson M."/>
            <person name="Priest M."/>
            <person name="Roberts A."/>
            <person name="Saif S."/>
            <person name="Shea T."/>
            <person name="Sisk P."/>
            <person name="Sykes S."/>
            <person name="Wortman J."/>
            <person name="Nusbaum C."/>
            <person name="Birren B."/>
        </authorList>
    </citation>
    <scope>NUCLEOTIDE SEQUENCE [LARGE SCALE GENOMIC DNA]</scope>
    <source>
        <strain evidence="2 3">ANC 4052</strain>
    </source>
</reference>
<dbReference type="EMBL" id="APQO01000006">
    <property type="protein sequence ID" value="EOQ73492.1"/>
    <property type="molecule type" value="Genomic_DNA"/>
</dbReference>
<dbReference type="AlphaFoldDB" id="R8Z173"/>
<dbReference type="Pfam" id="PF04448">
    <property type="entry name" value="DUF551"/>
    <property type="match status" value="1"/>
</dbReference>
<gene>
    <name evidence="2" type="ORF">F929_03435</name>
</gene>
<dbReference type="PATRIC" id="fig|1217689.3.peg.3375"/>
<dbReference type="RefSeq" id="WP_016145986.1">
    <property type="nucleotide sequence ID" value="NZ_KB976991.1"/>
</dbReference>
<dbReference type="Proteomes" id="UP000013986">
    <property type="component" value="Unassembled WGS sequence"/>
</dbReference>
<comment type="caution">
    <text evidence="2">The sequence shown here is derived from an EMBL/GenBank/DDBJ whole genome shotgun (WGS) entry which is preliminary data.</text>
</comment>
<evidence type="ECO:0000259" key="1">
    <source>
        <dbReference type="Pfam" id="PF04448"/>
    </source>
</evidence>
<evidence type="ECO:0000313" key="2">
    <source>
        <dbReference type="EMBL" id="EOQ73492.1"/>
    </source>
</evidence>
<feature type="domain" description="DUF551" evidence="1">
    <location>
        <begin position="5"/>
        <end position="68"/>
    </location>
</feature>
<protein>
    <recommendedName>
        <fullName evidence="1">DUF551 domain-containing protein</fullName>
    </recommendedName>
</protein>
<evidence type="ECO:0000313" key="3">
    <source>
        <dbReference type="Proteomes" id="UP000013986"/>
    </source>
</evidence>
<sequence length="68" mass="8012">MFSNWIEIEDESPVDKGEVLLYLDDGTMGFGELIDCQTYIRMRFNGTSKALEYWNHKPTHWAYKPEPP</sequence>
<proteinExistence type="predicted"/>
<accession>R8Z173</accession>